<comment type="caution">
    <text evidence="8">The sequence shown here is derived from an EMBL/GenBank/DDBJ whole genome shotgun (WGS) entry which is preliminary data.</text>
</comment>
<dbReference type="GO" id="GO:0046872">
    <property type="term" value="F:metal ion binding"/>
    <property type="evidence" value="ECO:0007669"/>
    <property type="project" value="UniProtKB-KW"/>
</dbReference>
<dbReference type="SUPFAM" id="SSF53067">
    <property type="entry name" value="Actin-like ATPase domain"/>
    <property type="match status" value="1"/>
</dbReference>
<evidence type="ECO:0000256" key="2">
    <source>
        <dbReference type="ARBA" id="ARBA00006479"/>
    </source>
</evidence>
<dbReference type="Proteomes" id="UP001216709">
    <property type="component" value="Unassembled WGS sequence"/>
</dbReference>
<comment type="similarity">
    <text evidence="2">Belongs to the ROK (NagC/XylR) family.</text>
</comment>
<gene>
    <name evidence="8" type="ORF">PVN32_27655</name>
</gene>
<reference evidence="8" key="1">
    <citation type="submission" date="2022-12" db="EMBL/GenBank/DDBJ databases">
        <title>Draft Genome Sequences of Bacillus licheniformis and Bacillus paralicheniformis strains isolated from Irish skim milk powders.</title>
        <authorList>
            <person name="Lourenco A."/>
            <person name="Li F."/>
            <person name="Geraldine D."/>
            <person name="Tobin J.T."/>
            <person name="Butler F."/>
            <person name="Jordan K."/>
            <person name="Obrien T."/>
        </authorList>
    </citation>
    <scope>NUCLEOTIDE SEQUENCE</scope>
    <source>
        <strain evidence="8">3370</strain>
    </source>
</reference>
<feature type="non-terminal residue" evidence="8">
    <location>
        <position position="1"/>
    </location>
</feature>
<accession>A0AAW6KJ16</accession>
<sequence length="84" mass="9512">TFEGICPYHKDCLEGMASGPALEKRWGKKGNDLAENEEVWEIEADYLAQALMQYILILCPEKIIMGGGVMKQQQLFPLIRKKLA</sequence>
<evidence type="ECO:0000256" key="5">
    <source>
        <dbReference type="ARBA" id="ARBA00022842"/>
    </source>
</evidence>
<dbReference type="AlphaFoldDB" id="A0AAW6KJ16"/>
<dbReference type="InterPro" id="IPR000600">
    <property type="entry name" value="ROK"/>
</dbReference>
<evidence type="ECO:0000256" key="1">
    <source>
        <dbReference type="ARBA" id="ARBA00001946"/>
    </source>
</evidence>
<dbReference type="EC" id="2.7.1.4" evidence="6"/>
<dbReference type="InterPro" id="IPR043129">
    <property type="entry name" value="ATPase_NBD"/>
</dbReference>
<keyword evidence="4" id="KW-0862">Zinc</keyword>
<dbReference type="PANTHER" id="PTHR42742">
    <property type="entry name" value="TRANSCRIPTIONAL REPRESSOR MPRA"/>
    <property type="match status" value="1"/>
</dbReference>
<evidence type="ECO:0000256" key="6">
    <source>
        <dbReference type="ARBA" id="ARBA00038887"/>
    </source>
</evidence>
<evidence type="ECO:0000313" key="8">
    <source>
        <dbReference type="EMBL" id="MDE1455875.1"/>
    </source>
</evidence>
<comment type="catalytic activity">
    <reaction evidence="7">
        <text>D-fructose + ATP = D-fructose 6-phosphate + ADP + H(+)</text>
        <dbReference type="Rhea" id="RHEA:16125"/>
        <dbReference type="ChEBI" id="CHEBI:15378"/>
        <dbReference type="ChEBI" id="CHEBI:30616"/>
        <dbReference type="ChEBI" id="CHEBI:37721"/>
        <dbReference type="ChEBI" id="CHEBI:61527"/>
        <dbReference type="ChEBI" id="CHEBI:456216"/>
        <dbReference type="EC" id="2.7.1.4"/>
    </reaction>
</comment>
<dbReference type="EMBL" id="JARAFO010000882">
    <property type="protein sequence ID" value="MDE1455875.1"/>
    <property type="molecule type" value="Genomic_DNA"/>
</dbReference>
<evidence type="ECO:0000256" key="3">
    <source>
        <dbReference type="ARBA" id="ARBA00022723"/>
    </source>
</evidence>
<keyword evidence="5" id="KW-0460">Magnesium</keyword>
<organism evidence="8 9">
    <name type="scientific">Bacillus paralicheniformis</name>
    <dbReference type="NCBI Taxonomy" id="1648923"/>
    <lineage>
        <taxon>Bacteria</taxon>
        <taxon>Bacillati</taxon>
        <taxon>Bacillota</taxon>
        <taxon>Bacilli</taxon>
        <taxon>Bacillales</taxon>
        <taxon>Bacillaceae</taxon>
        <taxon>Bacillus</taxon>
    </lineage>
</organism>
<dbReference type="Pfam" id="PF00480">
    <property type="entry name" value="ROK"/>
    <property type="match status" value="1"/>
</dbReference>
<name>A0AAW6KJ16_9BACI</name>
<evidence type="ECO:0000313" key="9">
    <source>
        <dbReference type="Proteomes" id="UP001216709"/>
    </source>
</evidence>
<dbReference type="PANTHER" id="PTHR42742:SF3">
    <property type="entry name" value="FRUCTOKINASE"/>
    <property type="match status" value="1"/>
</dbReference>
<evidence type="ECO:0000256" key="7">
    <source>
        <dbReference type="ARBA" id="ARBA00048451"/>
    </source>
</evidence>
<dbReference type="Gene3D" id="3.30.420.40">
    <property type="match status" value="1"/>
</dbReference>
<evidence type="ECO:0000256" key="4">
    <source>
        <dbReference type="ARBA" id="ARBA00022833"/>
    </source>
</evidence>
<keyword evidence="3" id="KW-0479">Metal-binding</keyword>
<dbReference type="InterPro" id="IPR051804">
    <property type="entry name" value="Carb_Metab_Reg_Kinase/Isom"/>
</dbReference>
<protein>
    <recommendedName>
        <fullName evidence="6">fructokinase</fullName>
        <ecNumber evidence="6">2.7.1.4</ecNumber>
    </recommendedName>
</protein>
<feature type="non-terminal residue" evidence="8">
    <location>
        <position position="84"/>
    </location>
</feature>
<dbReference type="RefSeq" id="WP_274686299.1">
    <property type="nucleotide sequence ID" value="NZ_JARAFO010000882.1"/>
</dbReference>
<dbReference type="GO" id="GO:0008865">
    <property type="term" value="F:fructokinase activity"/>
    <property type="evidence" value="ECO:0007669"/>
    <property type="project" value="UniProtKB-EC"/>
</dbReference>
<comment type="cofactor">
    <cofactor evidence="1">
        <name>Mg(2+)</name>
        <dbReference type="ChEBI" id="CHEBI:18420"/>
    </cofactor>
</comment>
<proteinExistence type="inferred from homology"/>